<dbReference type="RefSeq" id="XP_012652556.1">
    <property type="nucleotide sequence ID" value="XM_012797102.1"/>
</dbReference>
<dbReference type="AlphaFoldDB" id="W7XE70"/>
<keyword evidence="1" id="KW-0472">Membrane</keyword>
<accession>W7XE70</accession>
<feature type="transmembrane region" description="Helical" evidence="1">
    <location>
        <begin position="183"/>
        <end position="209"/>
    </location>
</feature>
<dbReference type="EMBL" id="GG662720">
    <property type="protein sequence ID" value="EWS74843.1"/>
    <property type="molecule type" value="Genomic_DNA"/>
</dbReference>
<keyword evidence="1" id="KW-1133">Transmembrane helix</keyword>
<keyword evidence="3" id="KW-1185">Reference proteome</keyword>
<gene>
    <name evidence="2" type="ORF">TTHERM_000030069</name>
</gene>
<feature type="transmembrane region" description="Helical" evidence="1">
    <location>
        <begin position="140"/>
        <end position="162"/>
    </location>
</feature>
<evidence type="ECO:0000256" key="1">
    <source>
        <dbReference type="SAM" id="Phobius"/>
    </source>
</evidence>
<reference evidence="3" key="1">
    <citation type="journal article" date="2006" name="PLoS Biol.">
        <title>Macronuclear genome sequence of the ciliate Tetrahymena thermophila, a model eukaryote.</title>
        <authorList>
            <person name="Eisen J.A."/>
            <person name="Coyne R.S."/>
            <person name="Wu M."/>
            <person name="Wu D."/>
            <person name="Thiagarajan M."/>
            <person name="Wortman J.R."/>
            <person name="Badger J.H."/>
            <person name="Ren Q."/>
            <person name="Amedeo P."/>
            <person name="Jones K.M."/>
            <person name="Tallon L.J."/>
            <person name="Delcher A.L."/>
            <person name="Salzberg S.L."/>
            <person name="Silva J.C."/>
            <person name="Haas B.J."/>
            <person name="Majoros W.H."/>
            <person name="Farzad M."/>
            <person name="Carlton J.M."/>
            <person name="Smith R.K. Jr."/>
            <person name="Garg J."/>
            <person name="Pearlman R.E."/>
            <person name="Karrer K.M."/>
            <person name="Sun L."/>
            <person name="Manning G."/>
            <person name="Elde N.C."/>
            <person name="Turkewitz A.P."/>
            <person name="Asai D.J."/>
            <person name="Wilkes D.E."/>
            <person name="Wang Y."/>
            <person name="Cai H."/>
            <person name="Collins K."/>
            <person name="Stewart B.A."/>
            <person name="Lee S.R."/>
            <person name="Wilamowska K."/>
            <person name="Weinberg Z."/>
            <person name="Ruzzo W.L."/>
            <person name="Wloga D."/>
            <person name="Gaertig J."/>
            <person name="Frankel J."/>
            <person name="Tsao C.-C."/>
            <person name="Gorovsky M.A."/>
            <person name="Keeling P.J."/>
            <person name="Waller R.F."/>
            <person name="Patron N.J."/>
            <person name="Cherry J.M."/>
            <person name="Stover N.A."/>
            <person name="Krieger C.J."/>
            <person name="del Toro C."/>
            <person name="Ryder H.F."/>
            <person name="Williamson S.C."/>
            <person name="Barbeau R.A."/>
            <person name="Hamilton E.P."/>
            <person name="Orias E."/>
        </authorList>
    </citation>
    <scope>NUCLEOTIDE SEQUENCE [LARGE SCALE GENOMIC DNA]</scope>
    <source>
        <strain evidence="3">SB210</strain>
    </source>
</reference>
<dbReference type="GeneID" id="24436883"/>
<name>W7XE70_TETTS</name>
<dbReference type="InParanoid" id="W7XE70"/>
<evidence type="ECO:0000313" key="2">
    <source>
        <dbReference type="EMBL" id="EWS74843.1"/>
    </source>
</evidence>
<evidence type="ECO:0000313" key="3">
    <source>
        <dbReference type="Proteomes" id="UP000009168"/>
    </source>
</evidence>
<dbReference type="KEGG" id="tet:TTHERM_000030069"/>
<proteinExistence type="predicted"/>
<organism evidence="2 3">
    <name type="scientific">Tetrahymena thermophila (strain SB210)</name>
    <dbReference type="NCBI Taxonomy" id="312017"/>
    <lineage>
        <taxon>Eukaryota</taxon>
        <taxon>Sar</taxon>
        <taxon>Alveolata</taxon>
        <taxon>Ciliophora</taxon>
        <taxon>Intramacronucleata</taxon>
        <taxon>Oligohymenophorea</taxon>
        <taxon>Hymenostomatida</taxon>
        <taxon>Tetrahymenina</taxon>
        <taxon>Tetrahymenidae</taxon>
        <taxon>Tetrahymena</taxon>
    </lineage>
</organism>
<keyword evidence="1 2" id="KW-0812">Transmembrane</keyword>
<protein>
    <submittedName>
        <fullName evidence="2">Transmembrane protein, putative</fullName>
    </submittedName>
</protein>
<dbReference type="Proteomes" id="UP000009168">
    <property type="component" value="Unassembled WGS sequence"/>
</dbReference>
<feature type="transmembrane region" description="Helical" evidence="1">
    <location>
        <begin position="78"/>
        <end position="99"/>
    </location>
</feature>
<sequence length="334" mass="40611">MFKSLVTKQNYQQLAIFVDNQDYEIQFKNDFCNLITNFNCLFYLEYSKMINFYCFRRSVNHFYYLIFNLFFFKDQLNIYYNLMVISYYLFASLGCLFLTNYSIFFQMTLVQAKEPVNQITCFHFQGKCFLVTKFVSYFKLSFYFFLVNFQPYSLILLPQSIVNKFISLKIFSLSSSNQDLRVYYVKTIHLLIAYKHLIFLTCLACSYLLHQISPRFFNFLSDLIYNVLCFLHFKPLKATFLHKKGLFGFNLDQFQIYFQAKQQKQEIQDNIFSSKQQFFLFFQTLEIIHFKLQYCFTKQYLSQIQFSSSTNQIHLNHWLYQQYCLYSNILFFYL</sequence>